<protein>
    <recommendedName>
        <fullName evidence="1">HNH nuclease domain-containing protein</fullName>
    </recommendedName>
</protein>
<accession>A0A0L6CPC2</accession>
<comment type="caution">
    <text evidence="2">The sequence shown here is derived from an EMBL/GenBank/DDBJ whole genome shotgun (WGS) entry which is preliminary data.</text>
</comment>
<reference evidence="3" key="1">
    <citation type="submission" date="2015-03" db="EMBL/GenBank/DDBJ databases">
        <title>Luteipulveratus halotolerans sp. nov., a novel actinobacterium (Dermacoccaceae) from Sarawak, Malaysia.</title>
        <authorList>
            <person name="Juboi H."/>
            <person name="Basik A."/>
            <person name="Shamsul S.S."/>
            <person name="Arnold P."/>
            <person name="Schmitt E.K."/>
            <person name="Sanglier J.-J."/>
            <person name="Yeo T."/>
        </authorList>
    </citation>
    <scope>NUCLEOTIDE SEQUENCE [LARGE SCALE GENOMIC DNA]</scope>
    <source>
        <strain evidence="3">C296001</strain>
    </source>
</reference>
<evidence type="ECO:0000313" key="2">
    <source>
        <dbReference type="EMBL" id="KNX39609.1"/>
    </source>
</evidence>
<gene>
    <name evidence="2" type="ORF">VV01_19350</name>
</gene>
<dbReference type="Pfam" id="PF13391">
    <property type="entry name" value="HNH_2"/>
    <property type="match status" value="1"/>
</dbReference>
<evidence type="ECO:0000259" key="1">
    <source>
        <dbReference type="Pfam" id="PF13391"/>
    </source>
</evidence>
<feature type="domain" description="HNH nuclease" evidence="1">
    <location>
        <begin position="206"/>
        <end position="255"/>
    </location>
</feature>
<dbReference type="AlphaFoldDB" id="A0A0L6CPC2"/>
<dbReference type="PATRIC" id="fig|1631356.3.peg.3879"/>
<proteinExistence type="predicted"/>
<sequence length="303" mass="34417">MAAGENRGHGGNAGYDDQSDVYYTWDSTVHQYAHLKVGDPIAIWEKGRLLGTSVIEDIIERTIEKQLFRCPRCAMAAIHERARKEPRFRCSNCKNEFDEPTVIVKQVTEYQSRHDAAWTPLEGTLARHELRELCEKPKSIDSMRPLKWSAFEGALLARGANAAVDRVAQRAPDINFAQGHHLRLVRVRRGQQKFRARLLDVQGTTCAFTGSAPPRVLEAGHLYSYANLGVHHEHGGLLLRRDIHRLFDDGSLAVNPSDLRIDVSDELESYDQYASLHDHELQTRLTDAQVNWLADHWVEHRAS</sequence>
<dbReference type="STRING" id="1631356.VV01_19350"/>
<dbReference type="EMBL" id="LAIR01000002">
    <property type="protein sequence ID" value="KNX39609.1"/>
    <property type="molecule type" value="Genomic_DNA"/>
</dbReference>
<dbReference type="InterPro" id="IPR003615">
    <property type="entry name" value="HNH_nuc"/>
</dbReference>
<keyword evidence="3" id="KW-1185">Reference proteome</keyword>
<dbReference type="CDD" id="cd20335">
    <property type="entry name" value="BRcat_RBR"/>
    <property type="match status" value="1"/>
</dbReference>
<name>A0A0L6CPC2_9MICO</name>
<dbReference type="Proteomes" id="UP000037397">
    <property type="component" value="Unassembled WGS sequence"/>
</dbReference>
<organism evidence="2 3">
    <name type="scientific">Luteipulveratus halotolerans</name>
    <dbReference type="NCBI Taxonomy" id="1631356"/>
    <lineage>
        <taxon>Bacteria</taxon>
        <taxon>Bacillati</taxon>
        <taxon>Actinomycetota</taxon>
        <taxon>Actinomycetes</taxon>
        <taxon>Micrococcales</taxon>
        <taxon>Dermacoccaceae</taxon>
        <taxon>Luteipulveratus</taxon>
    </lineage>
</organism>
<evidence type="ECO:0000313" key="3">
    <source>
        <dbReference type="Proteomes" id="UP000037397"/>
    </source>
</evidence>